<protein>
    <recommendedName>
        <fullName evidence="5">Enterochelin esterase N-terminal domain-containing protein</fullName>
    </recommendedName>
</protein>
<dbReference type="Proteomes" id="UP000029577">
    <property type="component" value="Unassembled WGS sequence"/>
</dbReference>
<dbReference type="InterPro" id="IPR014756">
    <property type="entry name" value="Ig_E-set"/>
</dbReference>
<dbReference type="GO" id="GO:0006826">
    <property type="term" value="P:iron ion transport"/>
    <property type="evidence" value="ECO:0007669"/>
    <property type="project" value="InterPro"/>
</dbReference>
<dbReference type="InterPro" id="IPR029058">
    <property type="entry name" value="AB_hydrolase_fold"/>
</dbReference>
<dbReference type="Gene3D" id="3.40.50.1820">
    <property type="entry name" value="alpha/beta hydrolase"/>
    <property type="match status" value="1"/>
</dbReference>
<dbReference type="PANTHER" id="PTHR48098:SF3">
    <property type="entry name" value="IRON(III) ENTEROBACTIN ESTERASE"/>
    <property type="match status" value="1"/>
</dbReference>
<dbReference type="SUPFAM" id="SSF53474">
    <property type="entry name" value="alpha/beta-Hydrolases"/>
    <property type="match status" value="1"/>
</dbReference>
<evidence type="ECO:0000256" key="1">
    <source>
        <dbReference type="ARBA" id="ARBA00004496"/>
    </source>
</evidence>
<dbReference type="Gene3D" id="2.60.40.10">
    <property type="entry name" value="Immunoglobulins"/>
    <property type="match status" value="1"/>
</dbReference>
<comment type="caution">
    <text evidence="6">The sequence shown here is derived from an EMBL/GenBank/DDBJ whole genome shotgun (WGS) entry which is preliminary data.</text>
</comment>
<dbReference type="OrthoDB" id="9775130at2"/>
<dbReference type="NCBIfam" id="NF007758">
    <property type="entry name" value="PRK10439.1"/>
    <property type="match status" value="1"/>
</dbReference>
<keyword evidence="7" id="KW-1185">Reference proteome</keyword>
<dbReference type="GO" id="GO:0008849">
    <property type="term" value="F:enterochelin esterase activity"/>
    <property type="evidence" value="ECO:0007669"/>
    <property type="project" value="InterPro"/>
</dbReference>
<name>A0A095VUS9_9GAMM</name>
<dbReference type="PANTHER" id="PTHR48098">
    <property type="entry name" value="ENTEROCHELIN ESTERASE-RELATED"/>
    <property type="match status" value="1"/>
</dbReference>
<reference evidence="6" key="1">
    <citation type="submission" date="2014-12" db="EMBL/GenBank/DDBJ databases">
        <title>The draft genome of the Tatumella morbirosei type strain, LMG23360T isolated from pineapple rot.</title>
        <authorList>
            <person name="Smits T.H."/>
            <person name="Palmer M."/>
            <person name="Venter S.N."/>
            <person name="Duffy B."/>
            <person name="Steenkamp E.T."/>
            <person name="Chan W.Y."/>
            <person name="Coutinho T.A."/>
            <person name="Coetzee M.P."/>
            <person name="De Maayer P."/>
        </authorList>
    </citation>
    <scope>NUCLEOTIDE SEQUENCE [LARGE SCALE GENOMIC DNA]</scope>
    <source>
        <strain evidence="6">LMG 23360</strain>
    </source>
</reference>
<dbReference type="InterPro" id="IPR000801">
    <property type="entry name" value="Esterase-like"/>
</dbReference>
<feature type="domain" description="Enterochelin esterase N-terminal" evidence="5">
    <location>
        <begin position="37"/>
        <end position="163"/>
    </location>
</feature>
<sequence>MAIPDWFTEHPGSESWWQEQQQQGLPRISPAVGSECEVTFLWRDPQGNEATSGYRHVWINITGITDHHQKTPPRSLQRVAGTDVWFWQTRLPSDWRGSYCLIPDTSAERPDDTADIYQRREWWREKFSLAGYDPLNPLRHWSGGRGMSVSPLHMPDAPPQPEWQPLDQHQEATLPLEQYLWDSSLLSNQRKIRIYQSGEQGNPERPLVLLLDGQFWADQMPVAAPLQSLTDRQLLPPAIYVMVDIIDRQHRTRELTCNPDFWQAIQQELLPRVAEWTGWQAAAERTLIAGQSFGGLSAVYATLHKPESFGMAVSLSGSFWWPGRGQPTGWLTEQLEQHAFTTAPRRIYLEAGRREQVICQANSALYDALCRQDITATLKFIEGGHDALCWRGGLLYGLQATLNAHPESSREGV</sequence>
<dbReference type="GO" id="GO:0005506">
    <property type="term" value="F:iron ion binding"/>
    <property type="evidence" value="ECO:0007669"/>
    <property type="project" value="InterPro"/>
</dbReference>
<dbReference type="InterPro" id="IPR013783">
    <property type="entry name" value="Ig-like_fold"/>
</dbReference>
<dbReference type="SUPFAM" id="SSF81296">
    <property type="entry name" value="E set domains"/>
    <property type="match status" value="1"/>
</dbReference>
<proteinExistence type="inferred from homology"/>
<keyword evidence="2" id="KW-0963">Cytoplasm</keyword>
<dbReference type="EMBL" id="JPKR02000005">
    <property type="protein sequence ID" value="KGD78480.1"/>
    <property type="molecule type" value="Genomic_DNA"/>
</dbReference>
<dbReference type="Pfam" id="PF11806">
    <property type="entry name" value="Enterochelin_N"/>
    <property type="match status" value="1"/>
</dbReference>
<dbReference type="InterPro" id="IPR050583">
    <property type="entry name" value="Mycobacterial_A85_antigen"/>
</dbReference>
<dbReference type="RefSeq" id="WP_038016909.1">
    <property type="nucleotide sequence ID" value="NZ_JPKR02000005.1"/>
</dbReference>
<dbReference type="InterPro" id="IPR021764">
    <property type="entry name" value="Enterochelin_esterase_N"/>
</dbReference>
<comment type="similarity">
    <text evidence="4">Belongs to the Fes family.</text>
</comment>
<evidence type="ECO:0000313" key="6">
    <source>
        <dbReference type="EMBL" id="KGD78480.1"/>
    </source>
</evidence>
<comment type="subcellular location">
    <subcellularLocation>
        <location evidence="1">Cytoplasm</location>
    </subcellularLocation>
</comment>
<dbReference type="AlphaFoldDB" id="A0A095VUS9"/>
<accession>A0A095VUS9</accession>
<evidence type="ECO:0000259" key="5">
    <source>
        <dbReference type="Pfam" id="PF11806"/>
    </source>
</evidence>
<dbReference type="Pfam" id="PF00756">
    <property type="entry name" value="Esterase"/>
    <property type="match status" value="1"/>
</dbReference>
<organism evidence="6 7">
    <name type="scientific">Tatumella morbirosei</name>
    <dbReference type="NCBI Taxonomy" id="642227"/>
    <lineage>
        <taxon>Bacteria</taxon>
        <taxon>Pseudomonadati</taxon>
        <taxon>Pseudomonadota</taxon>
        <taxon>Gammaproteobacteria</taxon>
        <taxon>Enterobacterales</taxon>
        <taxon>Erwiniaceae</taxon>
        <taxon>Tatumella</taxon>
    </lineage>
</organism>
<evidence type="ECO:0000256" key="4">
    <source>
        <dbReference type="ARBA" id="ARBA00024201"/>
    </source>
</evidence>
<evidence type="ECO:0000256" key="2">
    <source>
        <dbReference type="ARBA" id="ARBA00022490"/>
    </source>
</evidence>
<dbReference type="eggNOG" id="COG2382">
    <property type="taxonomic scope" value="Bacteria"/>
</dbReference>
<dbReference type="GO" id="GO:0005737">
    <property type="term" value="C:cytoplasm"/>
    <property type="evidence" value="ECO:0007669"/>
    <property type="project" value="UniProtKB-SubCell"/>
</dbReference>
<gene>
    <name evidence="6" type="ORF">HA49_03670</name>
</gene>
<keyword evidence="3" id="KW-0378">Hydrolase</keyword>
<evidence type="ECO:0000256" key="3">
    <source>
        <dbReference type="ARBA" id="ARBA00022801"/>
    </source>
</evidence>
<dbReference type="STRING" id="642227.HA49_03670"/>
<evidence type="ECO:0000313" key="7">
    <source>
        <dbReference type="Proteomes" id="UP000029577"/>
    </source>
</evidence>